<evidence type="ECO:0000256" key="1">
    <source>
        <dbReference type="SAM" id="MobiDB-lite"/>
    </source>
</evidence>
<dbReference type="EMBL" id="SGPM01000145">
    <property type="protein sequence ID" value="THH28996.1"/>
    <property type="molecule type" value="Genomic_DNA"/>
</dbReference>
<sequence>MESGIDFGRSARRGRRLHHPSIYHPITGLKISIDDKKERPERKTFHDRSNRIIDMVKRSEPNGKQAIVCMIRASSIANPKNKTKFHASPGPLGDLMQSIDLPGILHNIAEVHQFRNKKLEGSMNTNKRAHLEERIRRAKAEIAREHLEQKRLQVLMQRPPAPTVIDYTTILGHGYEGLQ</sequence>
<dbReference type="Proteomes" id="UP000308730">
    <property type="component" value="Unassembled WGS sequence"/>
</dbReference>
<protein>
    <submittedName>
        <fullName evidence="2">Uncharacterized protein</fullName>
    </submittedName>
</protein>
<proteinExistence type="predicted"/>
<dbReference type="AlphaFoldDB" id="A0A4S4MS27"/>
<evidence type="ECO:0000313" key="3">
    <source>
        <dbReference type="Proteomes" id="UP000308730"/>
    </source>
</evidence>
<organism evidence="2 3">
    <name type="scientific">Antrodiella citrinella</name>
    <dbReference type="NCBI Taxonomy" id="2447956"/>
    <lineage>
        <taxon>Eukaryota</taxon>
        <taxon>Fungi</taxon>
        <taxon>Dikarya</taxon>
        <taxon>Basidiomycota</taxon>
        <taxon>Agaricomycotina</taxon>
        <taxon>Agaricomycetes</taxon>
        <taxon>Polyporales</taxon>
        <taxon>Steccherinaceae</taxon>
        <taxon>Antrodiella</taxon>
    </lineage>
</organism>
<comment type="caution">
    <text evidence="2">The sequence shown here is derived from an EMBL/GenBank/DDBJ whole genome shotgun (WGS) entry which is preliminary data.</text>
</comment>
<feature type="compositionally biased region" description="Basic residues" evidence="1">
    <location>
        <begin position="10"/>
        <end position="20"/>
    </location>
</feature>
<accession>A0A4S4MS27</accession>
<evidence type="ECO:0000313" key="2">
    <source>
        <dbReference type="EMBL" id="THH28996.1"/>
    </source>
</evidence>
<feature type="region of interest" description="Disordered" evidence="1">
    <location>
        <begin position="1"/>
        <end position="20"/>
    </location>
</feature>
<gene>
    <name evidence="2" type="ORF">EUX98_g5179</name>
</gene>
<reference evidence="2 3" key="1">
    <citation type="submission" date="2019-02" db="EMBL/GenBank/DDBJ databases">
        <title>Genome sequencing of the rare red list fungi Antrodiella citrinella (Flaviporus citrinellus).</title>
        <authorList>
            <person name="Buettner E."/>
            <person name="Kellner H."/>
        </authorList>
    </citation>
    <scope>NUCLEOTIDE SEQUENCE [LARGE SCALE GENOMIC DNA]</scope>
    <source>
        <strain evidence="2 3">DSM 108506</strain>
    </source>
</reference>
<keyword evidence="3" id="KW-1185">Reference proteome</keyword>
<name>A0A4S4MS27_9APHY</name>